<dbReference type="EMBL" id="CP017141">
    <property type="protein sequence ID" value="AOM80311.1"/>
    <property type="molecule type" value="Genomic_DNA"/>
</dbReference>
<dbReference type="Gene3D" id="3.60.15.10">
    <property type="entry name" value="Ribonuclease Z/Hydroxyacylglutathione hydrolase-like"/>
    <property type="match status" value="1"/>
</dbReference>
<dbReference type="RefSeq" id="WP_069381973.1">
    <property type="nucleotide sequence ID" value="NZ_CP017141.1"/>
</dbReference>
<feature type="domain" description="Metallo-beta-lactamase" evidence="1">
    <location>
        <begin position="112"/>
        <end position="307"/>
    </location>
</feature>
<evidence type="ECO:0000313" key="3">
    <source>
        <dbReference type="Proteomes" id="UP000094313"/>
    </source>
</evidence>
<protein>
    <submittedName>
        <fullName evidence="2">MBL fold metallo-hydrolase</fullName>
    </submittedName>
</protein>
<gene>
    <name evidence="2" type="ORF">BFS30_25990</name>
</gene>
<dbReference type="GO" id="GO:0005737">
    <property type="term" value="C:cytoplasm"/>
    <property type="evidence" value="ECO:0007669"/>
    <property type="project" value="TreeGrafter"/>
</dbReference>
<name>A0A1D7QNU4_9SPHI</name>
<organism evidence="2 3">
    <name type="scientific">Pedobacter steynii</name>
    <dbReference type="NCBI Taxonomy" id="430522"/>
    <lineage>
        <taxon>Bacteria</taxon>
        <taxon>Pseudomonadati</taxon>
        <taxon>Bacteroidota</taxon>
        <taxon>Sphingobacteriia</taxon>
        <taxon>Sphingobacteriales</taxon>
        <taxon>Sphingobacteriaceae</taxon>
        <taxon>Pedobacter</taxon>
    </lineage>
</organism>
<dbReference type="Pfam" id="PF12706">
    <property type="entry name" value="Lactamase_B_2"/>
    <property type="match status" value="1"/>
</dbReference>
<dbReference type="KEGG" id="psty:BFS30_25990"/>
<reference evidence="2 3" key="1">
    <citation type="submission" date="2016-08" db="EMBL/GenBank/DDBJ databases">
        <authorList>
            <person name="Seilhamer J.J."/>
        </authorList>
    </citation>
    <scope>NUCLEOTIDE SEQUENCE [LARGE SCALE GENOMIC DNA]</scope>
    <source>
        <strain evidence="2 3">DX4</strain>
    </source>
</reference>
<sequence>MYVVIVIAVLIGFSLWTLNLPVFGSLPEQQRLTKIKTLQNYGQGELTNRSLTPTLPEGVSYWDIILGMLKGNKNGRPKKALPFLTPDFSEVEGIKVTWFGHSSYLLQVDSMRILVDPVFSSRTSPFSFIGTKNYEGTDFVKAEDFPALDLILISHDHYDHLDYQSILKLKNKTRHFMTSIGVGAHLERWGVPTDKITELAWGEEKELNGLKFLARTARHFSGRKFKRNQSLWSAFILQTAQHKLYLGGDSGYDTHFKEDGEQYGPFDLAILECGQYNVHWPLIHMFPEQTVQAAIDLKAKVLLPVHWGKFTLATHDWNEPIMRAVKKAEEEGVQLTTPMLGEPLILDKSYPSSKWFLD</sequence>
<dbReference type="InterPro" id="IPR001279">
    <property type="entry name" value="Metallo-B-lactamas"/>
</dbReference>
<evidence type="ECO:0000259" key="1">
    <source>
        <dbReference type="Pfam" id="PF12706"/>
    </source>
</evidence>
<accession>A0A1D7QNU4</accession>
<proteinExistence type="predicted"/>
<dbReference type="PANTHER" id="PTHR15032:SF4">
    <property type="entry name" value="N-ACYL-PHOSPHATIDYLETHANOLAMINE-HYDROLYZING PHOSPHOLIPASE D"/>
    <property type="match status" value="1"/>
</dbReference>
<dbReference type="SUPFAM" id="SSF56281">
    <property type="entry name" value="Metallo-hydrolase/oxidoreductase"/>
    <property type="match status" value="1"/>
</dbReference>
<dbReference type="AlphaFoldDB" id="A0A1D7QNU4"/>
<keyword evidence="2" id="KW-0378">Hydrolase</keyword>
<dbReference type="InterPro" id="IPR036866">
    <property type="entry name" value="RibonucZ/Hydroxyglut_hydro"/>
</dbReference>
<evidence type="ECO:0000313" key="2">
    <source>
        <dbReference type="EMBL" id="AOM80311.1"/>
    </source>
</evidence>
<dbReference type="PANTHER" id="PTHR15032">
    <property type="entry name" value="N-ACYL-PHOSPHATIDYLETHANOLAMINE-HYDROLYZING PHOSPHOLIPASE D"/>
    <property type="match status" value="1"/>
</dbReference>
<keyword evidence="3" id="KW-1185">Reference proteome</keyword>
<dbReference type="GO" id="GO:0016787">
    <property type="term" value="F:hydrolase activity"/>
    <property type="evidence" value="ECO:0007669"/>
    <property type="project" value="UniProtKB-KW"/>
</dbReference>
<dbReference type="Proteomes" id="UP000094313">
    <property type="component" value="Chromosome"/>
</dbReference>